<dbReference type="PRINTS" id="PR00080">
    <property type="entry name" value="SDRFAMILY"/>
</dbReference>
<dbReference type="Gene3D" id="3.40.50.720">
    <property type="entry name" value="NAD(P)-binding Rossmann-like Domain"/>
    <property type="match status" value="1"/>
</dbReference>
<evidence type="ECO:0000256" key="3">
    <source>
        <dbReference type="RuleBase" id="RU000363"/>
    </source>
</evidence>
<sequence>MATPDAPVRPVALVTGASRGLGYLIARELADQGHDLLLCARDAEGLQPARADLEARGARVVTVAADVGRPEAARELVGTAEREFGRLDVLVANAGIIQVGPQADLREEDYEQAMDVMFWGLARPALEALPVLARTHGRILAVTSIGGKLPAPHLLPYGAAKHAAVGFAEGLRLEAGRQGVSVTVGVPGLMRTGSSRNALVTGKAQAERSWFTVGASLPLVSMDAERAARRLVRATLRGTPEIILTPLANIGSRVHALAPSTTLRLLTAVERLLPGPTGTGGPPRPAYTAPLPGWLRRLTGLDKAAAERWHEHTDPAPDRGPGVGPEQPGTPGR</sequence>
<comment type="similarity">
    <text evidence="1 3">Belongs to the short-chain dehydrogenases/reductases (SDR) family.</text>
</comment>
<keyword evidence="2" id="KW-0560">Oxidoreductase</keyword>
<feature type="compositionally biased region" description="Basic and acidic residues" evidence="4">
    <location>
        <begin position="304"/>
        <end position="317"/>
    </location>
</feature>
<dbReference type="PANTHER" id="PTHR44196:SF1">
    <property type="entry name" value="DEHYDROGENASE_REDUCTASE SDR FAMILY MEMBER 7B"/>
    <property type="match status" value="1"/>
</dbReference>
<dbReference type="InterPro" id="IPR002347">
    <property type="entry name" value="SDR_fam"/>
</dbReference>
<dbReference type="PANTHER" id="PTHR44196">
    <property type="entry name" value="DEHYDROGENASE/REDUCTASE SDR FAMILY MEMBER 7B"/>
    <property type="match status" value="1"/>
</dbReference>
<dbReference type="SUPFAM" id="SSF51735">
    <property type="entry name" value="NAD(P)-binding Rossmann-fold domains"/>
    <property type="match status" value="1"/>
</dbReference>
<dbReference type="Pfam" id="PF00106">
    <property type="entry name" value="adh_short"/>
    <property type="match status" value="1"/>
</dbReference>
<dbReference type="RefSeq" id="WP_051738198.1">
    <property type="nucleotide sequence ID" value="NZ_BAAAUZ010000001.1"/>
</dbReference>
<dbReference type="GO" id="GO:0016020">
    <property type="term" value="C:membrane"/>
    <property type="evidence" value="ECO:0007669"/>
    <property type="project" value="TreeGrafter"/>
</dbReference>
<dbReference type="AlphaFoldDB" id="A0A9W6NV20"/>
<dbReference type="PROSITE" id="PS00061">
    <property type="entry name" value="ADH_SHORT"/>
    <property type="match status" value="1"/>
</dbReference>
<gene>
    <name evidence="6" type="ORF">GCM10017577_12780</name>
</gene>
<dbReference type="InterPro" id="IPR057326">
    <property type="entry name" value="KR_dom"/>
</dbReference>
<dbReference type="Proteomes" id="UP001143463">
    <property type="component" value="Unassembled WGS sequence"/>
</dbReference>
<reference evidence="6" key="1">
    <citation type="journal article" date="2014" name="Int. J. Syst. Evol. Microbiol.">
        <title>Complete genome sequence of Corynebacterium casei LMG S-19264T (=DSM 44701T), isolated from a smear-ripened cheese.</title>
        <authorList>
            <consortium name="US DOE Joint Genome Institute (JGI-PGF)"/>
            <person name="Walter F."/>
            <person name="Albersmeier A."/>
            <person name="Kalinowski J."/>
            <person name="Ruckert C."/>
        </authorList>
    </citation>
    <scope>NUCLEOTIDE SEQUENCE</scope>
    <source>
        <strain evidence="6">VKM Ac-1069</strain>
    </source>
</reference>
<evidence type="ECO:0000313" key="6">
    <source>
        <dbReference type="EMBL" id="GLL10138.1"/>
    </source>
</evidence>
<dbReference type="GO" id="GO:0016491">
    <property type="term" value="F:oxidoreductase activity"/>
    <property type="evidence" value="ECO:0007669"/>
    <property type="project" value="UniProtKB-KW"/>
</dbReference>
<keyword evidence="7" id="KW-1185">Reference proteome</keyword>
<dbReference type="CDD" id="cd05233">
    <property type="entry name" value="SDR_c"/>
    <property type="match status" value="1"/>
</dbReference>
<evidence type="ECO:0000256" key="4">
    <source>
        <dbReference type="SAM" id="MobiDB-lite"/>
    </source>
</evidence>
<dbReference type="EMBL" id="BSFQ01000004">
    <property type="protein sequence ID" value="GLL10138.1"/>
    <property type="molecule type" value="Genomic_DNA"/>
</dbReference>
<evidence type="ECO:0000313" key="7">
    <source>
        <dbReference type="Proteomes" id="UP001143463"/>
    </source>
</evidence>
<evidence type="ECO:0000259" key="5">
    <source>
        <dbReference type="SMART" id="SM00822"/>
    </source>
</evidence>
<accession>A0A9W6NV20</accession>
<name>A0A9W6NV20_9PSEU</name>
<protein>
    <submittedName>
        <fullName evidence="6">Ketoacyl reductase</fullName>
    </submittedName>
</protein>
<dbReference type="PRINTS" id="PR00081">
    <property type="entry name" value="GDHRDH"/>
</dbReference>
<feature type="domain" description="Ketoreductase" evidence="5">
    <location>
        <begin position="10"/>
        <end position="193"/>
    </location>
</feature>
<feature type="region of interest" description="Disordered" evidence="4">
    <location>
        <begin position="302"/>
        <end position="333"/>
    </location>
</feature>
<organism evidence="6 7">
    <name type="scientific">Pseudonocardia halophobica</name>
    <dbReference type="NCBI Taxonomy" id="29401"/>
    <lineage>
        <taxon>Bacteria</taxon>
        <taxon>Bacillati</taxon>
        <taxon>Actinomycetota</taxon>
        <taxon>Actinomycetes</taxon>
        <taxon>Pseudonocardiales</taxon>
        <taxon>Pseudonocardiaceae</taxon>
        <taxon>Pseudonocardia</taxon>
    </lineage>
</organism>
<dbReference type="SMART" id="SM00822">
    <property type="entry name" value="PKS_KR"/>
    <property type="match status" value="1"/>
</dbReference>
<evidence type="ECO:0000256" key="1">
    <source>
        <dbReference type="ARBA" id="ARBA00006484"/>
    </source>
</evidence>
<reference evidence="6" key="2">
    <citation type="submission" date="2023-01" db="EMBL/GenBank/DDBJ databases">
        <authorList>
            <person name="Sun Q."/>
            <person name="Evtushenko L."/>
        </authorList>
    </citation>
    <scope>NUCLEOTIDE SEQUENCE</scope>
    <source>
        <strain evidence="6">VKM Ac-1069</strain>
    </source>
</reference>
<evidence type="ECO:0000256" key="2">
    <source>
        <dbReference type="ARBA" id="ARBA00023002"/>
    </source>
</evidence>
<dbReference type="InterPro" id="IPR020904">
    <property type="entry name" value="Sc_DH/Rdtase_CS"/>
</dbReference>
<comment type="caution">
    <text evidence="6">The sequence shown here is derived from an EMBL/GenBank/DDBJ whole genome shotgun (WGS) entry which is preliminary data.</text>
</comment>
<dbReference type="InterPro" id="IPR036291">
    <property type="entry name" value="NAD(P)-bd_dom_sf"/>
</dbReference>
<proteinExistence type="inferred from homology"/>